<organism evidence="1">
    <name type="scientific">marine sediment metagenome</name>
    <dbReference type="NCBI Taxonomy" id="412755"/>
    <lineage>
        <taxon>unclassified sequences</taxon>
        <taxon>metagenomes</taxon>
        <taxon>ecological metagenomes</taxon>
    </lineage>
</organism>
<sequence>MKKMKNIKGDGPNAIRGALKGALKGALTGGAAGSVGGAGGAIIGGVSGAVIGSISGSRKENNSQRNINVANAASAMAEHEAKVANSTPAPVVEDAPVVDPVQDELSRQRDEVMAGNVNSAQADYFREQNEGLFMKEGKRANTSLSYNKSEKITGVNPVSNREDKMTKLFGGLYGSEESRGIL</sequence>
<gene>
    <name evidence="1" type="ORF">S01H1_14663</name>
</gene>
<protein>
    <recommendedName>
        <fullName evidence="2">Glycine zipper domain-containing protein</fullName>
    </recommendedName>
</protein>
<dbReference type="AlphaFoldDB" id="X0RGI5"/>
<evidence type="ECO:0000313" key="1">
    <source>
        <dbReference type="EMBL" id="GAF67888.1"/>
    </source>
</evidence>
<evidence type="ECO:0008006" key="2">
    <source>
        <dbReference type="Google" id="ProtNLM"/>
    </source>
</evidence>
<accession>X0RGI5</accession>
<name>X0RGI5_9ZZZZ</name>
<dbReference type="EMBL" id="BARS01007636">
    <property type="protein sequence ID" value="GAF67888.1"/>
    <property type="molecule type" value="Genomic_DNA"/>
</dbReference>
<proteinExistence type="predicted"/>
<comment type="caution">
    <text evidence="1">The sequence shown here is derived from an EMBL/GenBank/DDBJ whole genome shotgun (WGS) entry which is preliminary data.</text>
</comment>
<reference evidence="1" key="1">
    <citation type="journal article" date="2014" name="Front. Microbiol.">
        <title>High frequency of phylogenetically diverse reductive dehalogenase-homologous genes in deep subseafloor sedimentary metagenomes.</title>
        <authorList>
            <person name="Kawai M."/>
            <person name="Futagami T."/>
            <person name="Toyoda A."/>
            <person name="Takaki Y."/>
            <person name="Nishi S."/>
            <person name="Hori S."/>
            <person name="Arai W."/>
            <person name="Tsubouchi T."/>
            <person name="Morono Y."/>
            <person name="Uchiyama I."/>
            <person name="Ito T."/>
            <person name="Fujiyama A."/>
            <person name="Inagaki F."/>
            <person name="Takami H."/>
        </authorList>
    </citation>
    <scope>NUCLEOTIDE SEQUENCE</scope>
    <source>
        <strain evidence="1">Expedition CK06-06</strain>
    </source>
</reference>